<dbReference type="Proteomes" id="UP000315369">
    <property type="component" value="Unassembled WGS sequence"/>
</dbReference>
<evidence type="ECO:0000313" key="3">
    <source>
        <dbReference type="Proteomes" id="UP000315369"/>
    </source>
</evidence>
<gene>
    <name evidence="2" type="ORF">FJV41_05645</name>
</gene>
<dbReference type="AlphaFoldDB" id="A0A540X6R4"/>
<reference evidence="2 3" key="1">
    <citation type="submission" date="2019-06" db="EMBL/GenBank/DDBJ databases">
        <authorList>
            <person name="Livingstone P."/>
            <person name="Whitworth D."/>
        </authorList>
    </citation>
    <scope>NUCLEOTIDE SEQUENCE [LARGE SCALE GENOMIC DNA]</scope>
    <source>
        <strain evidence="2 3">AM401</strain>
    </source>
</reference>
<accession>A0A540X6R4</accession>
<comment type="caution">
    <text evidence="2">The sequence shown here is derived from an EMBL/GenBank/DDBJ whole genome shotgun (WGS) entry which is preliminary data.</text>
</comment>
<evidence type="ECO:0000256" key="1">
    <source>
        <dbReference type="SAM" id="MobiDB-lite"/>
    </source>
</evidence>
<organism evidence="2 3">
    <name type="scientific">Myxococcus llanfairpwllgwyngyllgogerychwyrndrobwllllantysiliogogogochensis</name>
    <dbReference type="NCBI Taxonomy" id="2590453"/>
    <lineage>
        <taxon>Bacteria</taxon>
        <taxon>Pseudomonadati</taxon>
        <taxon>Myxococcota</taxon>
        <taxon>Myxococcia</taxon>
        <taxon>Myxococcales</taxon>
        <taxon>Cystobacterineae</taxon>
        <taxon>Myxococcaceae</taxon>
        <taxon>Myxococcus</taxon>
    </lineage>
</organism>
<protein>
    <submittedName>
        <fullName evidence="2">Uncharacterized protein</fullName>
    </submittedName>
</protein>
<keyword evidence="3" id="KW-1185">Reference proteome</keyword>
<sequence>MQDFLNAHAAAHPEAAKPRLTRAKPAAPPPPAKPGTPSWMEDFGAKPRPAAPSPGTRREPSAPSASVPSKKPDWMSDFED</sequence>
<feature type="region of interest" description="Disordered" evidence="1">
    <location>
        <begin position="1"/>
        <end position="80"/>
    </location>
</feature>
<name>A0A540X6R4_9BACT</name>
<evidence type="ECO:0000313" key="2">
    <source>
        <dbReference type="EMBL" id="TQF16902.1"/>
    </source>
</evidence>
<dbReference type="EMBL" id="VIFM01000015">
    <property type="protein sequence ID" value="TQF16902.1"/>
    <property type="molecule type" value="Genomic_DNA"/>
</dbReference>
<proteinExistence type="predicted"/>